<evidence type="ECO:0000313" key="2">
    <source>
        <dbReference type="Proteomes" id="UP000001194"/>
    </source>
</evidence>
<dbReference type="AlphaFoldDB" id="B0DUM6"/>
<dbReference type="GeneID" id="6083316"/>
<dbReference type="HOGENOM" id="CLU_1563130_0_0_1"/>
<accession>B0DUM6</accession>
<organism evidence="2">
    <name type="scientific">Laccaria bicolor (strain S238N-H82 / ATCC MYA-4686)</name>
    <name type="common">Bicoloured deceiver</name>
    <name type="synonym">Laccaria laccata var. bicolor</name>
    <dbReference type="NCBI Taxonomy" id="486041"/>
    <lineage>
        <taxon>Eukaryota</taxon>
        <taxon>Fungi</taxon>
        <taxon>Dikarya</taxon>
        <taxon>Basidiomycota</taxon>
        <taxon>Agaricomycotina</taxon>
        <taxon>Agaricomycetes</taxon>
        <taxon>Agaricomycetidae</taxon>
        <taxon>Agaricales</taxon>
        <taxon>Agaricineae</taxon>
        <taxon>Hydnangiaceae</taxon>
        <taxon>Laccaria</taxon>
    </lineage>
</organism>
<keyword evidence="2" id="KW-1185">Reference proteome</keyword>
<protein>
    <submittedName>
        <fullName evidence="1">Predicted protein</fullName>
    </submittedName>
</protein>
<reference evidence="1 2" key="1">
    <citation type="journal article" date="2008" name="Nature">
        <title>The genome of Laccaria bicolor provides insights into mycorrhizal symbiosis.</title>
        <authorList>
            <person name="Martin F."/>
            <person name="Aerts A."/>
            <person name="Ahren D."/>
            <person name="Brun A."/>
            <person name="Danchin E.G.J."/>
            <person name="Duchaussoy F."/>
            <person name="Gibon J."/>
            <person name="Kohler A."/>
            <person name="Lindquist E."/>
            <person name="Pereda V."/>
            <person name="Salamov A."/>
            <person name="Shapiro H.J."/>
            <person name="Wuyts J."/>
            <person name="Blaudez D."/>
            <person name="Buee M."/>
            <person name="Brokstein P."/>
            <person name="Canbaeck B."/>
            <person name="Cohen D."/>
            <person name="Courty P.E."/>
            <person name="Coutinho P.M."/>
            <person name="Delaruelle C."/>
            <person name="Detter J.C."/>
            <person name="Deveau A."/>
            <person name="DiFazio S."/>
            <person name="Duplessis S."/>
            <person name="Fraissinet-Tachet L."/>
            <person name="Lucic E."/>
            <person name="Frey-Klett P."/>
            <person name="Fourrey C."/>
            <person name="Feussner I."/>
            <person name="Gay G."/>
            <person name="Grimwood J."/>
            <person name="Hoegger P.J."/>
            <person name="Jain P."/>
            <person name="Kilaru S."/>
            <person name="Labbe J."/>
            <person name="Lin Y.C."/>
            <person name="Legue V."/>
            <person name="Le Tacon F."/>
            <person name="Marmeisse R."/>
            <person name="Melayah D."/>
            <person name="Montanini B."/>
            <person name="Muratet M."/>
            <person name="Nehls U."/>
            <person name="Niculita-Hirzel H."/>
            <person name="Oudot-Le Secq M.P."/>
            <person name="Peter M."/>
            <person name="Quesneville H."/>
            <person name="Rajashekar B."/>
            <person name="Reich M."/>
            <person name="Rouhier N."/>
            <person name="Schmutz J."/>
            <person name="Yin T."/>
            <person name="Chalot M."/>
            <person name="Henrissat B."/>
            <person name="Kuees U."/>
            <person name="Lucas S."/>
            <person name="Van de Peer Y."/>
            <person name="Podila G.K."/>
            <person name="Polle A."/>
            <person name="Pukkila P.J."/>
            <person name="Richardson P.M."/>
            <person name="Rouze P."/>
            <person name="Sanders I.R."/>
            <person name="Stajich J.E."/>
            <person name="Tunlid A."/>
            <person name="Tuskan G."/>
            <person name="Grigoriev I.V."/>
        </authorList>
    </citation>
    <scope>NUCLEOTIDE SEQUENCE [LARGE SCALE GENOMIC DNA]</scope>
    <source>
        <strain evidence="2">S238N-H82 / ATCC MYA-4686</strain>
    </source>
</reference>
<proteinExistence type="predicted"/>
<sequence length="203" mass="23518">MDVIKVYGFPMNEVWMVEEGVRLGFFNPEDDIYGEKFDVEPVFEAIRKQSGIKGVHMNCVYVGDEFAILFWEIPYQIWKAPRTPKLERRLEKFLQLAHLPPMRPAMYASMDGDLPKILRGMKQAPPWIEKLRVESSPLYRPLSHHLFTKQDRYPARATTAHVQKWFSGPPVPFLNGRLTRAENDQKEITKESLAAEGEPVLGF</sequence>
<evidence type="ECO:0000313" key="1">
    <source>
        <dbReference type="EMBL" id="EDR01565.1"/>
    </source>
</evidence>
<dbReference type="InParanoid" id="B0DUM6"/>
<dbReference type="Proteomes" id="UP000001194">
    <property type="component" value="Unassembled WGS sequence"/>
</dbReference>
<dbReference type="KEGG" id="lbc:LACBIDRAFT_333037"/>
<dbReference type="EMBL" id="DS547137">
    <property type="protein sequence ID" value="EDR01565.1"/>
    <property type="molecule type" value="Genomic_DNA"/>
</dbReference>
<dbReference type="RefSeq" id="XP_001887641.1">
    <property type="nucleotide sequence ID" value="XM_001887606.1"/>
</dbReference>
<gene>
    <name evidence="1" type="ORF">LACBIDRAFT_333037</name>
</gene>
<name>B0DUM6_LACBS</name>